<feature type="transmembrane region" description="Helical" evidence="10">
    <location>
        <begin position="322"/>
        <end position="342"/>
    </location>
</feature>
<keyword evidence="7 10" id="KW-1133">Transmembrane helix</keyword>
<feature type="domain" description="ABC transmembrane type-1" evidence="12">
    <location>
        <begin position="172"/>
        <end position="456"/>
    </location>
</feature>
<name>A0A8H7M696_9AGAM</name>
<evidence type="ECO:0000256" key="5">
    <source>
        <dbReference type="ARBA" id="ARBA00022741"/>
    </source>
</evidence>
<keyword evidence="5" id="KW-0547">Nucleotide-binding</keyword>
<dbReference type="GO" id="GO:0016887">
    <property type="term" value="F:ATP hydrolysis activity"/>
    <property type="evidence" value="ECO:0007669"/>
    <property type="project" value="InterPro"/>
</dbReference>
<dbReference type="InterPro" id="IPR027417">
    <property type="entry name" value="P-loop_NTPase"/>
</dbReference>
<dbReference type="SMART" id="SM00382">
    <property type="entry name" value="AAA"/>
    <property type="match status" value="1"/>
</dbReference>
<evidence type="ECO:0000256" key="8">
    <source>
        <dbReference type="ARBA" id="ARBA00023136"/>
    </source>
</evidence>
<gene>
    <name evidence="13" type="ORF">RHS01_03784</name>
</gene>
<evidence type="ECO:0000256" key="2">
    <source>
        <dbReference type="ARBA" id="ARBA00009726"/>
    </source>
</evidence>
<feature type="compositionally biased region" description="Basic and acidic residues" evidence="9">
    <location>
        <begin position="741"/>
        <end position="768"/>
    </location>
</feature>
<dbReference type="InterPro" id="IPR011527">
    <property type="entry name" value="ABC1_TM_dom"/>
</dbReference>
<dbReference type="PROSITE" id="PS00211">
    <property type="entry name" value="ABC_TRANSPORTER_1"/>
    <property type="match status" value="1"/>
</dbReference>
<dbReference type="EMBL" id="JACYCF010000005">
    <property type="protein sequence ID" value="KAF8757203.1"/>
    <property type="molecule type" value="Genomic_DNA"/>
</dbReference>
<reference evidence="13" key="1">
    <citation type="submission" date="2020-09" db="EMBL/GenBank/DDBJ databases">
        <title>Comparative genome analyses of four rice-infecting Rhizoctonia solani isolates reveal extensive enrichment of homogalacturonan modification genes.</title>
        <authorList>
            <person name="Lee D.-Y."/>
            <person name="Jeon J."/>
            <person name="Kim K.-T."/>
            <person name="Cheong K."/>
            <person name="Song H."/>
            <person name="Choi G."/>
            <person name="Ko J."/>
            <person name="Opiyo S.O."/>
            <person name="Zuo S."/>
            <person name="Madhav S."/>
            <person name="Lee Y.-H."/>
            <person name="Wang G.-L."/>
        </authorList>
    </citation>
    <scope>NUCLEOTIDE SEQUENCE</scope>
    <source>
        <strain evidence="13">AG1-IA B2</strain>
    </source>
</reference>
<feature type="region of interest" description="Disordered" evidence="9">
    <location>
        <begin position="107"/>
        <end position="147"/>
    </location>
</feature>
<dbReference type="Proteomes" id="UP000614334">
    <property type="component" value="Unassembled WGS sequence"/>
</dbReference>
<evidence type="ECO:0000313" key="14">
    <source>
        <dbReference type="Proteomes" id="UP000614334"/>
    </source>
</evidence>
<feature type="region of interest" description="Disordered" evidence="9">
    <location>
        <begin position="504"/>
        <end position="565"/>
    </location>
</feature>
<comment type="subcellular location">
    <subcellularLocation>
        <location evidence="1">Membrane</location>
        <topology evidence="1">Multi-pass membrane protein</topology>
    </subcellularLocation>
</comment>
<dbReference type="SUPFAM" id="SSF90123">
    <property type="entry name" value="ABC transporter transmembrane region"/>
    <property type="match status" value="1"/>
</dbReference>
<sequence length="768" mass="85451">MGKNPLQKLWRPEPAPPKFGDGKTVPDVGANVFSQFTFWWLAPLLRVGWSRPLESEDLWEFDVKRQASVCGDRVERLFYERCPPRKRPPHMRSSTYGIVPDGKHEDLEKAETSSGEVATIDGKRPDDKSPNSATSNQGPGMEEPWIPLRDHPNKWDQSLVRALNRAFFWRFWTAGLFKGVADVLNATTPIVTRLLLTYLGEAYYYSRGVPGAPQPRAASYGFGLAIAVAVMQEVSSLCTNQYFFRAMTTGFLIRTSVISTIFRKSLRLSGRSRTKHSTGQITTMISADCTRLDMAAGFFHIVWTGPIEIIIGIALLIHNLGYSALVGLGVLIFGIPVQAVMVHRMIQARRSTVQLTDKRVRLLQEILQGIRVLVLFGWQGHYGEKVLGFRKRELTRIRKIALYRATIISTITFIPILAATLSFITYALTGHDLNAAVIFSSLQLFNIIRMPLVFVPLVASSCGDAYVALGRISKFLTSEELQDEFEVQPENKYAKGKKATAAAKAAAAESPKPTKEELEKKKAEDKEKKPRKKDKKKREKERLAKKRKGIDPNDSSDEEEHGPEPFRLVDVDLQIPRGAFVGIVGKIGSGKSSLLQAMTGEMRRVAAWIQNMTLRQNVTFGRSDVQTSSVKSYMPAHSDPTLKCFMTESDRNWRAGVNLSGGQKARINLARVAYFGPDIAFLDDPLSAVDSHPSAACAPYVDEVIFMDNGRIVERGRYSDLVAAGGQFSQLVAEYGVAEQAESKKEGEDTTATAKDDRANEKDTPRPS</sequence>
<evidence type="ECO:0000256" key="1">
    <source>
        <dbReference type="ARBA" id="ARBA00004141"/>
    </source>
</evidence>
<dbReference type="InterPro" id="IPR003593">
    <property type="entry name" value="AAA+_ATPase"/>
</dbReference>
<dbReference type="SUPFAM" id="SSF52540">
    <property type="entry name" value="P-loop containing nucleoside triphosphate hydrolases"/>
    <property type="match status" value="1"/>
</dbReference>
<evidence type="ECO:0000259" key="12">
    <source>
        <dbReference type="PROSITE" id="PS50929"/>
    </source>
</evidence>
<dbReference type="Pfam" id="PF00005">
    <property type="entry name" value="ABC_tran"/>
    <property type="match status" value="1"/>
</dbReference>
<feature type="transmembrane region" description="Helical" evidence="10">
    <location>
        <begin position="401"/>
        <end position="428"/>
    </location>
</feature>
<keyword evidence="6" id="KW-0067">ATP-binding</keyword>
<feature type="compositionally biased region" description="Basic and acidic residues" evidence="9">
    <location>
        <begin position="512"/>
        <end position="528"/>
    </location>
</feature>
<accession>A0A8H7M696</accession>
<evidence type="ECO:0000256" key="7">
    <source>
        <dbReference type="ARBA" id="ARBA00022989"/>
    </source>
</evidence>
<dbReference type="CDD" id="cd18597">
    <property type="entry name" value="ABC_6TM_YOR1_D1_like"/>
    <property type="match status" value="1"/>
</dbReference>
<evidence type="ECO:0000256" key="10">
    <source>
        <dbReference type="SAM" id="Phobius"/>
    </source>
</evidence>
<feature type="compositionally biased region" description="Basic residues" evidence="9">
    <location>
        <begin position="529"/>
        <end position="548"/>
    </location>
</feature>
<feature type="transmembrane region" description="Helical" evidence="10">
    <location>
        <begin position="294"/>
        <end position="316"/>
    </location>
</feature>
<evidence type="ECO:0000256" key="3">
    <source>
        <dbReference type="ARBA" id="ARBA00022448"/>
    </source>
</evidence>
<feature type="domain" description="ABC transporter" evidence="11">
    <location>
        <begin position="550"/>
        <end position="760"/>
    </location>
</feature>
<dbReference type="PROSITE" id="PS50929">
    <property type="entry name" value="ABC_TM1F"/>
    <property type="match status" value="1"/>
</dbReference>
<dbReference type="GO" id="GO:0016020">
    <property type="term" value="C:membrane"/>
    <property type="evidence" value="ECO:0007669"/>
    <property type="project" value="UniProtKB-SubCell"/>
</dbReference>
<evidence type="ECO:0000256" key="6">
    <source>
        <dbReference type="ARBA" id="ARBA00022840"/>
    </source>
</evidence>
<keyword evidence="4 10" id="KW-0812">Transmembrane</keyword>
<dbReference type="PANTHER" id="PTHR24223:SF456">
    <property type="entry name" value="MULTIDRUG RESISTANCE-ASSOCIATED PROTEIN LETHAL(2)03659"/>
    <property type="match status" value="1"/>
</dbReference>
<dbReference type="AlphaFoldDB" id="A0A8H7M696"/>
<dbReference type="PROSITE" id="PS50893">
    <property type="entry name" value="ABC_TRANSPORTER_2"/>
    <property type="match status" value="1"/>
</dbReference>
<dbReference type="Gene3D" id="3.40.50.300">
    <property type="entry name" value="P-loop containing nucleotide triphosphate hydrolases"/>
    <property type="match status" value="1"/>
</dbReference>
<comment type="caution">
    <text evidence="13">The sequence shown here is derived from an EMBL/GenBank/DDBJ whole genome shotgun (WGS) entry which is preliminary data.</text>
</comment>
<comment type="similarity">
    <text evidence="2">Belongs to the ABC transporter superfamily. ABCC family. Conjugate transporter (TC 3.A.1.208) subfamily.</text>
</comment>
<dbReference type="GO" id="GO:0005524">
    <property type="term" value="F:ATP binding"/>
    <property type="evidence" value="ECO:0007669"/>
    <property type="project" value="UniProtKB-KW"/>
</dbReference>
<dbReference type="Gene3D" id="1.20.1560.10">
    <property type="entry name" value="ABC transporter type 1, transmembrane domain"/>
    <property type="match status" value="1"/>
</dbReference>
<evidence type="ECO:0000256" key="4">
    <source>
        <dbReference type="ARBA" id="ARBA00022692"/>
    </source>
</evidence>
<dbReference type="PANTHER" id="PTHR24223">
    <property type="entry name" value="ATP-BINDING CASSETTE SUB-FAMILY C"/>
    <property type="match status" value="1"/>
</dbReference>
<protein>
    <submittedName>
        <fullName evidence="13">Multidrug resistance-associated ABC transporter</fullName>
    </submittedName>
</protein>
<dbReference type="FunFam" id="1.20.1560.10:FF:000006">
    <property type="entry name" value="ATP-binding cassette, sub-family C (CFTR/MRP), member 9"/>
    <property type="match status" value="1"/>
</dbReference>
<feature type="region of interest" description="Disordered" evidence="9">
    <location>
        <begin position="1"/>
        <end position="20"/>
    </location>
</feature>
<dbReference type="Pfam" id="PF00664">
    <property type="entry name" value="ABC_membrane"/>
    <property type="match status" value="1"/>
</dbReference>
<dbReference type="InterPro" id="IPR050173">
    <property type="entry name" value="ABC_transporter_C-like"/>
</dbReference>
<dbReference type="InterPro" id="IPR036640">
    <property type="entry name" value="ABC1_TM_sf"/>
</dbReference>
<dbReference type="GO" id="GO:0140359">
    <property type="term" value="F:ABC-type transporter activity"/>
    <property type="evidence" value="ECO:0007669"/>
    <property type="project" value="InterPro"/>
</dbReference>
<dbReference type="InterPro" id="IPR003439">
    <property type="entry name" value="ABC_transporter-like_ATP-bd"/>
</dbReference>
<evidence type="ECO:0000313" key="13">
    <source>
        <dbReference type="EMBL" id="KAF8757203.1"/>
    </source>
</evidence>
<organism evidence="13 14">
    <name type="scientific">Rhizoctonia solani</name>
    <dbReference type="NCBI Taxonomy" id="456999"/>
    <lineage>
        <taxon>Eukaryota</taxon>
        <taxon>Fungi</taxon>
        <taxon>Dikarya</taxon>
        <taxon>Basidiomycota</taxon>
        <taxon>Agaricomycotina</taxon>
        <taxon>Agaricomycetes</taxon>
        <taxon>Cantharellales</taxon>
        <taxon>Ceratobasidiaceae</taxon>
        <taxon>Rhizoctonia</taxon>
    </lineage>
</organism>
<dbReference type="InterPro" id="IPR017871">
    <property type="entry name" value="ABC_transporter-like_CS"/>
</dbReference>
<keyword evidence="3" id="KW-0813">Transport</keyword>
<feature type="region of interest" description="Disordered" evidence="9">
    <location>
        <begin position="739"/>
        <end position="768"/>
    </location>
</feature>
<evidence type="ECO:0000256" key="9">
    <source>
        <dbReference type="SAM" id="MobiDB-lite"/>
    </source>
</evidence>
<keyword evidence="8 10" id="KW-0472">Membrane</keyword>
<evidence type="ECO:0000259" key="11">
    <source>
        <dbReference type="PROSITE" id="PS50893"/>
    </source>
</evidence>
<proteinExistence type="inferred from homology"/>